<reference evidence="1" key="1">
    <citation type="submission" date="2021-01" db="EMBL/GenBank/DDBJ databases">
        <title>Whole genome shotgun sequence of Planobispora rosea NBRC 15558.</title>
        <authorList>
            <person name="Komaki H."/>
            <person name="Tamura T."/>
        </authorList>
    </citation>
    <scope>NUCLEOTIDE SEQUENCE</scope>
    <source>
        <strain evidence="1">NBRC 15558</strain>
    </source>
</reference>
<protein>
    <submittedName>
        <fullName evidence="1">Uncharacterized protein</fullName>
    </submittedName>
</protein>
<proteinExistence type="predicted"/>
<dbReference type="Proteomes" id="UP000655044">
    <property type="component" value="Unassembled WGS sequence"/>
</dbReference>
<comment type="caution">
    <text evidence="1">The sequence shown here is derived from an EMBL/GenBank/DDBJ whole genome shotgun (WGS) entry which is preliminary data.</text>
</comment>
<dbReference type="AlphaFoldDB" id="A0A8J3RYB4"/>
<evidence type="ECO:0000313" key="1">
    <source>
        <dbReference type="EMBL" id="GIH81714.1"/>
    </source>
</evidence>
<sequence length="65" mass="7155">MTCLSLALRVHLNDLLIWARARGLIATAALRGQRTSTVARAWSACPANWCDRPACPSCWSRGWTA</sequence>
<organism evidence="1 2">
    <name type="scientific">Planobispora rosea</name>
    <dbReference type="NCBI Taxonomy" id="35762"/>
    <lineage>
        <taxon>Bacteria</taxon>
        <taxon>Bacillati</taxon>
        <taxon>Actinomycetota</taxon>
        <taxon>Actinomycetes</taxon>
        <taxon>Streptosporangiales</taxon>
        <taxon>Streptosporangiaceae</taxon>
        <taxon>Planobispora</taxon>
    </lineage>
</organism>
<gene>
    <name evidence="1" type="ORF">Pro02_01220</name>
</gene>
<name>A0A8J3RYB4_PLARO</name>
<dbReference type="EMBL" id="BOOI01000001">
    <property type="protein sequence ID" value="GIH81714.1"/>
    <property type="molecule type" value="Genomic_DNA"/>
</dbReference>
<evidence type="ECO:0000313" key="2">
    <source>
        <dbReference type="Proteomes" id="UP000655044"/>
    </source>
</evidence>
<accession>A0A8J3RYB4</accession>
<dbReference type="RefSeq" id="WP_189242523.1">
    <property type="nucleotide sequence ID" value="NZ_BMQP01000016.1"/>
</dbReference>
<keyword evidence="2" id="KW-1185">Reference proteome</keyword>